<keyword evidence="3" id="KW-0614">Plasmid</keyword>
<dbReference type="RefSeq" id="WP_286338108.1">
    <property type="nucleotide sequence ID" value="NZ_AP027372.1"/>
</dbReference>
<dbReference type="InterPro" id="IPR000525">
    <property type="entry name" value="Initiator_Rep_WH1"/>
</dbReference>
<dbReference type="InterPro" id="IPR036390">
    <property type="entry name" value="WH_DNA-bd_sf"/>
</dbReference>
<dbReference type="EMBL" id="AP027372">
    <property type="protein sequence ID" value="BDY14030.1"/>
    <property type="molecule type" value="Genomic_DNA"/>
</dbReference>
<accession>A0ABM8FQ03</accession>
<keyword evidence="4" id="KW-1185">Reference proteome</keyword>
<protein>
    <recommendedName>
        <fullName evidence="2">Initiator Rep protein WH1 domain-containing protein</fullName>
    </recommendedName>
</protein>
<evidence type="ECO:0000259" key="2">
    <source>
        <dbReference type="Pfam" id="PF01051"/>
    </source>
</evidence>
<gene>
    <name evidence="3" type="ORF">HCR_23430</name>
</gene>
<sequence length="328" mass="38804">MPINKEIIKSAIVKKHNALTDGHIPKPPKQVLPDRLLNALYWKFENEGETYKITMAELRDLLGLKSSKDDHRIIEAISTLQAPIFLRNFEYKGREIEWMSAPFLSDATKYKDGQNVVEITINPKVVAALKQKYGYTPLEIDICNRFRTKYGLKLYEMFRRYETLPNHEERGVGTVAKSLDELNKMFGTKYKTPSEMKRGIDRGLKEIEKHAGVLVTAFWDRFKKKFVFSWAQEDEYPKLRIPLRRVEELIDWYIEHAKPKIKSLKKYRESLKKKIIEDEFDDLDEYYAGMMKYKYGIERKEIYSFKTGRWSDKKARKRQPALISIEIE</sequence>
<evidence type="ECO:0000313" key="3">
    <source>
        <dbReference type="EMBL" id="BDY14030.1"/>
    </source>
</evidence>
<dbReference type="SUPFAM" id="SSF46785">
    <property type="entry name" value="Winged helix' DNA-binding domain"/>
    <property type="match status" value="2"/>
</dbReference>
<dbReference type="Gene3D" id="1.10.10.10">
    <property type="entry name" value="Winged helix-like DNA-binding domain superfamily/Winged helix DNA-binding domain"/>
    <property type="match status" value="1"/>
</dbReference>
<evidence type="ECO:0000256" key="1">
    <source>
        <dbReference type="ARBA" id="ARBA00038283"/>
    </source>
</evidence>
<comment type="similarity">
    <text evidence="1">Belongs to the initiator RepB protein family.</text>
</comment>
<dbReference type="Proteomes" id="UP001321445">
    <property type="component" value="Plasmid pISO32_2"/>
</dbReference>
<proteinExistence type="inferred from homology"/>
<feature type="domain" description="Initiator Rep protein WH1" evidence="2">
    <location>
        <begin position="12"/>
        <end position="158"/>
    </location>
</feature>
<reference evidence="3 4" key="1">
    <citation type="submission" date="2023-03" db="EMBL/GenBank/DDBJ databases">
        <title>Description of Hydrogenimonas sp. ISO32.</title>
        <authorList>
            <person name="Mino S."/>
            <person name="Fukazawa S."/>
            <person name="Sawabe T."/>
        </authorList>
    </citation>
    <scope>NUCLEOTIDE SEQUENCE [LARGE SCALE GENOMIC DNA]</scope>
    <source>
        <strain evidence="3 4">ISO32</strain>
        <plasmid evidence="3 4">pISO32_2</plasmid>
    </source>
</reference>
<dbReference type="Pfam" id="PF01051">
    <property type="entry name" value="Rep3_N"/>
    <property type="match status" value="1"/>
</dbReference>
<evidence type="ECO:0000313" key="4">
    <source>
        <dbReference type="Proteomes" id="UP001321445"/>
    </source>
</evidence>
<dbReference type="InterPro" id="IPR036388">
    <property type="entry name" value="WH-like_DNA-bd_sf"/>
</dbReference>
<organism evidence="3 4">
    <name type="scientific">Hydrogenimonas cancrithermarum</name>
    <dbReference type="NCBI Taxonomy" id="2993563"/>
    <lineage>
        <taxon>Bacteria</taxon>
        <taxon>Pseudomonadati</taxon>
        <taxon>Campylobacterota</taxon>
        <taxon>Epsilonproteobacteria</taxon>
        <taxon>Campylobacterales</taxon>
        <taxon>Hydrogenimonadaceae</taxon>
        <taxon>Hydrogenimonas</taxon>
    </lineage>
</organism>
<geneLocation type="plasmid" evidence="3 4">
    <name>pISO32_2</name>
</geneLocation>
<name>A0ABM8FQ03_9BACT</name>